<dbReference type="KEGG" id="lxx:Lxx02690"/>
<gene>
    <name evidence="1" type="ordered locus">Lxx02690</name>
</gene>
<protein>
    <submittedName>
        <fullName evidence="1">Uncharacterized protein</fullName>
    </submittedName>
</protein>
<sequence length="134" mass="15339">MVFLVDQDSRTAAKHIFSDENMKARGFCPENDALYIGDQEFEDVFSDQEWTDVANRHWRRVDGENWQAAHIAELRSQKKFSDALLGLFKSGSYDGPAGKPVMSNRMALDLKENNADVPPKLVKIFERLVEKANY</sequence>
<dbReference type="EMBL" id="AE016822">
    <property type="protein sequence ID" value="AAT88305.1"/>
    <property type="molecule type" value="Genomic_DNA"/>
</dbReference>
<proteinExistence type="predicted"/>
<dbReference type="RefSeq" id="WP_011185308.1">
    <property type="nucleotide sequence ID" value="NC_006087.1"/>
</dbReference>
<dbReference type="Proteomes" id="UP000001306">
    <property type="component" value="Chromosome"/>
</dbReference>
<keyword evidence="2" id="KW-1185">Reference proteome</keyword>
<accession>Q6AH40</accession>
<dbReference type="eggNOG" id="COG3593">
    <property type="taxonomic scope" value="Bacteria"/>
</dbReference>
<organism evidence="1 2">
    <name type="scientific">Leifsonia xyli subsp. xyli (strain CTCB07)</name>
    <dbReference type="NCBI Taxonomy" id="281090"/>
    <lineage>
        <taxon>Bacteria</taxon>
        <taxon>Bacillati</taxon>
        <taxon>Actinomycetota</taxon>
        <taxon>Actinomycetes</taxon>
        <taxon>Micrococcales</taxon>
        <taxon>Microbacteriaceae</taxon>
        <taxon>Leifsonia</taxon>
    </lineage>
</organism>
<dbReference type="AlphaFoldDB" id="Q6AH40"/>
<dbReference type="HOGENOM" id="CLU_1893598_0_0_11"/>
<evidence type="ECO:0000313" key="2">
    <source>
        <dbReference type="Proteomes" id="UP000001306"/>
    </source>
</evidence>
<reference evidence="1 2" key="1">
    <citation type="journal article" date="2004" name="Mol. Plant Microbe Interact.">
        <title>The genome sequence of the Gram-positive sugarcane pathogen Leifsonia xyli subsp. xyli.</title>
        <authorList>
            <person name="Monteiro-Vitorello C.B."/>
            <person name="Camargo L.E.A."/>
            <person name="Van Sluys M.A."/>
            <person name="Kitajima J.P."/>
            <person name="Truffi D."/>
            <person name="do Amaral A.M."/>
            <person name="Harakava R."/>
            <person name="de Oliveira J.C.F."/>
            <person name="Wood D."/>
            <person name="de Oliveira M.C."/>
            <person name="Miyaki C.Y."/>
            <person name="Takita M.A."/>
            <person name="da Silva A.C.R."/>
            <person name="Furlan L.R."/>
            <person name="Carraro D.M."/>
            <person name="Camarotte G."/>
            <person name="Almeida N.F. Jr."/>
            <person name="Carrer H."/>
            <person name="Coutinho L.L."/>
            <person name="El-Dorry H.A."/>
            <person name="Ferro M.I.T."/>
            <person name="Gagliardi P.R."/>
            <person name="Giglioti E."/>
            <person name="Goldman M.H.S."/>
            <person name="Goldman G.H."/>
            <person name="Kimura E.T."/>
            <person name="Ferro E.S."/>
            <person name="Kuramae E.E."/>
            <person name="Lemos E.G.M."/>
            <person name="Lemos M.V.F."/>
            <person name="Mauro S.M.Z."/>
            <person name="Machado M.A."/>
            <person name="Marino C.L."/>
            <person name="Menck C.F."/>
            <person name="Nunes L.R."/>
            <person name="Oliveira R.C."/>
            <person name="Pereira G.G."/>
            <person name="Siqueira W."/>
            <person name="de Souza A.A."/>
            <person name="Tsai S.M."/>
            <person name="Zanca A.S."/>
            <person name="Simpson A.J.G."/>
            <person name="Brumbley S.M."/>
            <person name="Setubal J.C."/>
        </authorList>
    </citation>
    <scope>NUCLEOTIDE SEQUENCE [LARGE SCALE GENOMIC DNA]</scope>
    <source>
        <strain evidence="1 2">CTCB07</strain>
    </source>
</reference>
<name>Q6AH40_LEIXX</name>
<evidence type="ECO:0000313" key="1">
    <source>
        <dbReference type="EMBL" id="AAT88305.1"/>
    </source>
</evidence>